<keyword evidence="1" id="KW-0472">Membrane</keyword>
<evidence type="ECO:0000313" key="3">
    <source>
        <dbReference type="EMBL" id="GGA80440.1"/>
    </source>
</evidence>
<protein>
    <recommendedName>
        <fullName evidence="2">GAF domain-containing protein</fullName>
    </recommendedName>
</protein>
<proteinExistence type="predicted"/>
<name>A0A916S4L3_9BACT</name>
<evidence type="ECO:0000259" key="2">
    <source>
        <dbReference type="SMART" id="SM00065"/>
    </source>
</evidence>
<dbReference type="Pfam" id="PF13185">
    <property type="entry name" value="GAF_2"/>
    <property type="match status" value="1"/>
</dbReference>
<keyword evidence="1" id="KW-1133">Transmembrane helix</keyword>
<gene>
    <name evidence="3" type="ORF">GCM10011507_34590</name>
</gene>
<reference evidence="3" key="2">
    <citation type="submission" date="2020-09" db="EMBL/GenBank/DDBJ databases">
        <authorList>
            <person name="Sun Q."/>
            <person name="Zhou Y."/>
        </authorList>
    </citation>
    <scope>NUCLEOTIDE SEQUENCE</scope>
    <source>
        <strain evidence="3">CGMCC 1.15447</strain>
    </source>
</reference>
<feature type="domain" description="GAF" evidence="2">
    <location>
        <begin position="110"/>
        <end position="259"/>
    </location>
</feature>
<organism evidence="3 4">
    <name type="scientific">Edaphobacter acidisoli</name>
    <dbReference type="NCBI Taxonomy" id="2040573"/>
    <lineage>
        <taxon>Bacteria</taxon>
        <taxon>Pseudomonadati</taxon>
        <taxon>Acidobacteriota</taxon>
        <taxon>Terriglobia</taxon>
        <taxon>Terriglobales</taxon>
        <taxon>Acidobacteriaceae</taxon>
        <taxon>Edaphobacter</taxon>
    </lineage>
</organism>
<dbReference type="SUPFAM" id="SSF55781">
    <property type="entry name" value="GAF domain-like"/>
    <property type="match status" value="1"/>
</dbReference>
<sequence>MGGWKVISILAVSAAAVLTAIVLTRRFDFTTAALLFGFVALCTVAILHARFLILAHREHRNTTTFLERRNAVELRHAEEAREKSLALARSAWREADALHKATLALTEDLRMNSVLDTLLDLLHQQIPYEAAQVLLIEAGPRMFLAREARPGGPNNPLSPTPDTLNFTGYSVLEQALATPNGLLISDTLEEKLWKNIASGNPVRSWLGIPLSASNQVIGMLCAANSTPGHFTAEHLRIARSLAASSALAIQNARLYECSQIYAAELSRRSHTA</sequence>
<dbReference type="Proteomes" id="UP000648801">
    <property type="component" value="Unassembled WGS sequence"/>
</dbReference>
<keyword evidence="1" id="KW-0812">Transmembrane</keyword>
<dbReference type="InterPro" id="IPR003018">
    <property type="entry name" value="GAF"/>
</dbReference>
<dbReference type="AlphaFoldDB" id="A0A916S4L3"/>
<dbReference type="InterPro" id="IPR029016">
    <property type="entry name" value="GAF-like_dom_sf"/>
</dbReference>
<feature type="transmembrane region" description="Helical" evidence="1">
    <location>
        <begin position="31"/>
        <end position="53"/>
    </location>
</feature>
<reference evidence="3" key="1">
    <citation type="journal article" date="2014" name="Int. J. Syst. Evol. Microbiol.">
        <title>Complete genome sequence of Corynebacterium casei LMG S-19264T (=DSM 44701T), isolated from a smear-ripened cheese.</title>
        <authorList>
            <consortium name="US DOE Joint Genome Institute (JGI-PGF)"/>
            <person name="Walter F."/>
            <person name="Albersmeier A."/>
            <person name="Kalinowski J."/>
            <person name="Ruckert C."/>
        </authorList>
    </citation>
    <scope>NUCLEOTIDE SEQUENCE</scope>
    <source>
        <strain evidence="3">CGMCC 1.15447</strain>
    </source>
</reference>
<evidence type="ECO:0000256" key="1">
    <source>
        <dbReference type="SAM" id="Phobius"/>
    </source>
</evidence>
<dbReference type="EMBL" id="BMJB01000005">
    <property type="protein sequence ID" value="GGA80440.1"/>
    <property type="molecule type" value="Genomic_DNA"/>
</dbReference>
<comment type="caution">
    <text evidence="3">The sequence shown here is derived from an EMBL/GenBank/DDBJ whole genome shotgun (WGS) entry which is preliminary data.</text>
</comment>
<accession>A0A916S4L3</accession>
<feature type="transmembrane region" description="Helical" evidence="1">
    <location>
        <begin position="6"/>
        <end position="24"/>
    </location>
</feature>
<dbReference type="Gene3D" id="3.30.450.40">
    <property type="match status" value="1"/>
</dbReference>
<keyword evidence="4" id="KW-1185">Reference proteome</keyword>
<evidence type="ECO:0000313" key="4">
    <source>
        <dbReference type="Proteomes" id="UP000648801"/>
    </source>
</evidence>
<dbReference type="SMART" id="SM00065">
    <property type="entry name" value="GAF"/>
    <property type="match status" value="1"/>
</dbReference>